<dbReference type="AlphaFoldDB" id="A0A9D1NZ13"/>
<dbReference type="Proteomes" id="UP000886889">
    <property type="component" value="Unassembled WGS sequence"/>
</dbReference>
<evidence type="ECO:0000313" key="1">
    <source>
        <dbReference type="EMBL" id="HIV23643.1"/>
    </source>
</evidence>
<gene>
    <name evidence="1" type="ORF">IAC80_06855</name>
</gene>
<reference evidence="1" key="2">
    <citation type="journal article" date="2021" name="PeerJ">
        <title>Extensive microbial diversity within the chicken gut microbiome revealed by metagenomics and culture.</title>
        <authorList>
            <person name="Gilroy R."/>
            <person name="Ravi A."/>
            <person name="Getino M."/>
            <person name="Pursley I."/>
            <person name="Horton D.L."/>
            <person name="Alikhan N.F."/>
            <person name="Baker D."/>
            <person name="Gharbi K."/>
            <person name="Hall N."/>
            <person name="Watson M."/>
            <person name="Adriaenssens E.M."/>
            <person name="Foster-Nyarko E."/>
            <person name="Jarju S."/>
            <person name="Secka A."/>
            <person name="Antonio M."/>
            <person name="Oren A."/>
            <person name="Chaudhuri R.R."/>
            <person name="La Ragione R."/>
            <person name="Hildebrand F."/>
            <person name="Pallen M.J."/>
        </authorList>
    </citation>
    <scope>NUCLEOTIDE SEQUENCE</scope>
    <source>
        <strain evidence="1">ChiBcec6-7307</strain>
    </source>
</reference>
<sequence length="183" mass="20996">MNFTIRKAAGKDLENILSIYEKARQFQKEHGNPSQWEGGYPQPEIVQKDLKAGELYAVCRQTPAGEELAGVFMFARRPEPNYDRIREGAWLEEGPYAVLHRVASAGTCSGVGQACMDWSWEQCRNLRIDTHRDNYVMQRLLEKNGFVRCGLIDLREGGERIAYQKCRTAPGTLQKNMEKPWQE</sequence>
<evidence type="ECO:0000313" key="2">
    <source>
        <dbReference type="Proteomes" id="UP000886889"/>
    </source>
</evidence>
<dbReference type="Gene3D" id="3.40.630.30">
    <property type="match status" value="1"/>
</dbReference>
<accession>A0A9D1NZ13</accession>
<comment type="caution">
    <text evidence="1">The sequence shown here is derived from an EMBL/GenBank/DDBJ whole genome shotgun (WGS) entry which is preliminary data.</text>
</comment>
<dbReference type="EMBL" id="DVOS01000057">
    <property type="protein sequence ID" value="HIV23643.1"/>
    <property type="molecule type" value="Genomic_DNA"/>
</dbReference>
<proteinExistence type="predicted"/>
<dbReference type="InterPro" id="IPR016181">
    <property type="entry name" value="Acyl_CoA_acyltransferase"/>
</dbReference>
<protein>
    <submittedName>
        <fullName evidence="1">GNAT family N-acetyltransferase</fullName>
    </submittedName>
</protein>
<organism evidence="1 2">
    <name type="scientific">Candidatus Merdiplasma excrementigallinarum</name>
    <dbReference type="NCBI Taxonomy" id="2840864"/>
    <lineage>
        <taxon>Bacteria</taxon>
        <taxon>Bacillati</taxon>
        <taxon>Bacillota</taxon>
        <taxon>Clostridia</taxon>
        <taxon>Lachnospirales</taxon>
        <taxon>Lachnospiraceae</taxon>
        <taxon>Lachnospiraceae incertae sedis</taxon>
        <taxon>Candidatus Merdiplasma</taxon>
    </lineage>
</organism>
<reference evidence="1" key="1">
    <citation type="submission" date="2020-10" db="EMBL/GenBank/DDBJ databases">
        <authorList>
            <person name="Gilroy R."/>
        </authorList>
    </citation>
    <scope>NUCLEOTIDE SEQUENCE</scope>
    <source>
        <strain evidence="1">ChiBcec6-7307</strain>
    </source>
</reference>
<dbReference type="SUPFAM" id="SSF55729">
    <property type="entry name" value="Acyl-CoA N-acyltransferases (Nat)"/>
    <property type="match status" value="1"/>
</dbReference>
<name>A0A9D1NZ13_9FIRM</name>